<evidence type="ECO:0000313" key="2">
    <source>
        <dbReference type="Proteomes" id="UP000255355"/>
    </source>
</evidence>
<proteinExistence type="predicted"/>
<comment type="caution">
    <text evidence="1">The sequence shown here is derived from an EMBL/GenBank/DDBJ whole genome shotgun (WGS) entry which is preliminary data.</text>
</comment>
<dbReference type="EMBL" id="QQAZ01000020">
    <property type="protein sequence ID" value="RDI43551.1"/>
    <property type="molecule type" value="Genomic_DNA"/>
</dbReference>
<reference evidence="1 2" key="1">
    <citation type="submission" date="2018-07" db="EMBL/GenBank/DDBJ databases">
        <title>Genomic Encyclopedia of Type Strains, Phase IV (KMG-IV): sequencing the most valuable type-strain genomes for metagenomic binning, comparative biology and taxonomic classification.</title>
        <authorList>
            <person name="Goeker M."/>
        </authorList>
    </citation>
    <scope>NUCLEOTIDE SEQUENCE [LARGE SCALE GENOMIC DNA]</scope>
    <source>
        <strain evidence="1 2">DSM 44952</strain>
    </source>
</reference>
<gene>
    <name evidence="1" type="ORF">DFR68_12018</name>
</gene>
<dbReference type="Proteomes" id="UP000255355">
    <property type="component" value="Unassembled WGS sequence"/>
</dbReference>
<name>A0A370GIQ7_9NOCA</name>
<sequence>MMAVDADYPAFMRWLTAQLGDPPAAGALVVQAPGGGSS</sequence>
<dbReference type="AlphaFoldDB" id="A0A370GIQ7"/>
<keyword evidence="2" id="KW-1185">Reference proteome</keyword>
<organism evidence="1 2">
    <name type="scientific">Nocardia mexicana</name>
    <dbReference type="NCBI Taxonomy" id="279262"/>
    <lineage>
        <taxon>Bacteria</taxon>
        <taxon>Bacillati</taxon>
        <taxon>Actinomycetota</taxon>
        <taxon>Actinomycetes</taxon>
        <taxon>Mycobacteriales</taxon>
        <taxon>Nocardiaceae</taxon>
        <taxon>Nocardia</taxon>
    </lineage>
</organism>
<protein>
    <submittedName>
        <fullName evidence="1">Uncharacterized protein</fullName>
    </submittedName>
</protein>
<evidence type="ECO:0000313" key="1">
    <source>
        <dbReference type="EMBL" id="RDI43551.1"/>
    </source>
</evidence>
<accession>A0A370GIQ7</accession>